<reference evidence="2" key="1">
    <citation type="journal article" date="2018" name="Virology">
        <title>A giant virus infecting green algae encodes key fermentation genes.</title>
        <authorList>
            <person name="Schvarcz C.R."/>
            <person name="Steward G.F."/>
        </authorList>
    </citation>
    <scope>NUCLEOTIDE SEQUENCE [LARGE SCALE GENOMIC DNA]</scope>
</reference>
<feature type="transmembrane region" description="Helical" evidence="1">
    <location>
        <begin position="27"/>
        <end position="48"/>
    </location>
</feature>
<gene>
    <name evidence="2" type="ORF">TetV_360</name>
</gene>
<name>A0A2P0VNH2_9VIRU</name>
<sequence>MDSITFENVQLVALTGSIVYGVWSTKFIWVDYIIYFAIIVSDTMLDILMQDETIKVAKRAYSTIFILLHFCVICSRLTKQQRKDVEYMSGMAKLNQALMHPLPESIKRKSLTAK</sequence>
<evidence type="ECO:0000313" key="3">
    <source>
        <dbReference type="Proteomes" id="UP000244773"/>
    </source>
</evidence>
<evidence type="ECO:0000256" key="1">
    <source>
        <dbReference type="SAM" id="Phobius"/>
    </source>
</evidence>
<evidence type="ECO:0000313" key="2">
    <source>
        <dbReference type="EMBL" id="AUF82452.1"/>
    </source>
</evidence>
<keyword evidence="1" id="KW-0812">Transmembrane</keyword>
<dbReference type="Proteomes" id="UP000244773">
    <property type="component" value="Segment"/>
</dbReference>
<keyword evidence="1" id="KW-0472">Membrane</keyword>
<protein>
    <submittedName>
        <fullName evidence="2">Uncharacterized protein</fullName>
    </submittedName>
</protein>
<feature type="transmembrane region" description="Helical" evidence="1">
    <location>
        <begin position="60"/>
        <end position="78"/>
    </location>
</feature>
<proteinExistence type="predicted"/>
<dbReference type="EMBL" id="KY322437">
    <property type="protein sequence ID" value="AUF82452.1"/>
    <property type="molecule type" value="Genomic_DNA"/>
</dbReference>
<keyword evidence="3" id="KW-1185">Reference proteome</keyword>
<organism evidence="2">
    <name type="scientific">Tetraselmis virus 1</name>
    <dbReference type="NCBI Taxonomy" id="2060617"/>
    <lineage>
        <taxon>Viruses</taxon>
        <taxon>Varidnaviria</taxon>
        <taxon>Bamfordvirae</taxon>
        <taxon>Nucleocytoviricota</taxon>
        <taxon>Megaviricetes</taxon>
        <taxon>Imitervirales</taxon>
        <taxon>Allomimiviridae</taxon>
        <taxon>Oceanusvirus</taxon>
        <taxon>Oceanusvirus kaneohense</taxon>
    </lineage>
</organism>
<keyword evidence="1" id="KW-1133">Transmembrane helix</keyword>
<accession>A0A2P0VNH2</accession>